<dbReference type="GO" id="GO:0044550">
    <property type="term" value="P:secondary metabolite biosynthetic process"/>
    <property type="evidence" value="ECO:0007669"/>
    <property type="project" value="TreeGrafter"/>
</dbReference>
<dbReference type="PANTHER" id="PTHR45527:SF1">
    <property type="entry name" value="FATTY ACID SYNTHASE"/>
    <property type="match status" value="1"/>
</dbReference>
<dbReference type="Gene3D" id="3.30.300.30">
    <property type="match status" value="1"/>
</dbReference>
<dbReference type="InterPro" id="IPR045851">
    <property type="entry name" value="AMP-bd_C_sf"/>
</dbReference>
<dbReference type="GO" id="GO:0043041">
    <property type="term" value="P:amino acid activation for nonribosomal peptide biosynthetic process"/>
    <property type="evidence" value="ECO:0007669"/>
    <property type="project" value="TreeGrafter"/>
</dbReference>
<reference evidence="2" key="1">
    <citation type="submission" date="2022-11" db="EMBL/GenBank/DDBJ databases">
        <authorList>
            <person name="Vasilchenko N.G."/>
            <person name="Prazdnova E.V."/>
            <person name="Gorovtsov A.V."/>
            <person name="Chistyakov V.A."/>
            <person name="Pak M.L."/>
        </authorList>
    </citation>
    <scope>NUCLEOTIDE SEQUENCE</scope>
    <source>
        <strain evidence="2">R 4.5</strain>
    </source>
</reference>
<evidence type="ECO:0000313" key="2">
    <source>
        <dbReference type="EMBL" id="UZP76223.1"/>
    </source>
</evidence>
<dbReference type="Gene3D" id="2.30.38.10">
    <property type="entry name" value="Luciferase, Domain 3"/>
    <property type="match status" value="1"/>
</dbReference>
<keyword evidence="1" id="KW-0677">Repeat</keyword>
<evidence type="ECO:0000256" key="1">
    <source>
        <dbReference type="ARBA" id="ARBA00022737"/>
    </source>
</evidence>
<dbReference type="PANTHER" id="PTHR45527">
    <property type="entry name" value="NONRIBOSOMAL PEPTIDE SYNTHETASE"/>
    <property type="match status" value="1"/>
</dbReference>
<accession>A0AAE9TIH3</accession>
<protein>
    <submittedName>
        <fullName evidence="2">AMP-binding protein</fullName>
    </submittedName>
</protein>
<name>A0AAE9TIH3_PAEPO</name>
<dbReference type="SUPFAM" id="SSF56801">
    <property type="entry name" value="Acetyl-CoA synthetase-like"/>
    <property type="match status" value="1"/>
</dbReference>
<dbReference type="AlphaFoldDB" id="A0AAE9TIH3"/>
<dbReference type="EMBL" id="CP097770">
    <property type="protein sequence ID" value="UZP76223.1"/>
    <property type="molecule type" value="Genomic_DNA"/>
</dbReference>
<dbReference type="GO" id="GO:0031177">
    <property type="term" value="F:phosphopantetheine binding"/>
    <property type="evidence" value="ECO:0007669"/>
    <property type="project" value="TreeGrafter"/>
</dbReference>
<dbReference type="GO" id="GO:0005829">
    <property type="term" value="C:cytosol"/>
    <property type="evidence" value="ECO:0007669"/>
    <property type="project" value="TreeGrafter"/>
</dbReference>
<sequence>MARGYWNQPEVTAEKFIDNPFNPETKLYRTGDLCRWLSDGSIEYVGRMDYQVKIRGFRIELSEVEGQVRTYPGIDDCVVIAKEQGE</sequence>
<organism evidence="2">
    <name type="scientific">Paenibacillus polymyxa</name>
    <name type="common">Bacillus polymyxa</name>
    <dbReference type="NCBI Taxonomy" id="1406"/>
    <lineage>
        <taxon>Bacteria</taxon>
        <taxon>Bacillati</taxon>
        <taxon>Bacillota</taxon>
        <taxon>Bacilli</taxon>
        <taxon>Bacillales</taxon>
        <taxon>Paenibacillaceae</taxon>
        <taxon>Paenibacillus</taxon>
    </lineage>
</organism>
<proteinExistence type="predicted"/>
<gene>
    <name evidence="2" type="ORF">MF626_06840</name>
</gene>